<dbReference type="SUPFAM" id="SSF56801">
    <property type="entry name" value="Acetyl-CoA synthetase-like"/>
    <property type="match status" value="1"/>
</dbReference>
<gene>
    <name evidence="1" type="ORF">MNBD_PLANCTO02-2149</name>
</gene>
<protein>
    <submittedName>
        <fullName evidence="1">Uncharacterized protein</fullName>
    </submittedName>
</protein>
<dbReference type="EMBL" id="UOGL01000654">
    <property type="protein sequence ID" value="VAX42409.1"/>
    <property type="molecule type" value="Genomic_DNA"/>
</dbReference>
<reference evidence="1" key="1">
    <citation type="submission" date="2018-06" db="EMBL/GenBank/DDBJ databases">
        <authorList>
            <person name="Zhirakovskaya E."/>
        </authorList>
    </citation>
    <scope>NUCLEOTIDE SEQUENCE</scope>
</reference>
<dbReference type="Gene3D" id="3.40.50.12780">
    <property type="entry name" value="N-terminal domain of ligase-like"/>
    <property type="match status" value="1"/>
</dbReference>
<evidence type="ECO:0000313" key="1">
    <source>
        <dbReference type="EMBL" id="VAX42409.1"/>
    </source>
</evidence>
<proteinExistence type="predicted"/>
<organism evidence="1">
    <name type="scientific">hydrothermal vent metagenome</name>
    <dbReference type="NCBI Taxonomy" id="652676"/>
    <lineage>
        <taxon>unclassified sequences</taxon>
        <taxon>metagenomes</taxon>
        <taxon>ecological metagenomes</taxon>
    </lineage>
</organism>
<dbReference type="AlphaFoldDB" id="A0A3B1DIZ9"/>
<dbReference type="InterPro" id="IPR042099">
    <property type="entry name" value="ANL_N_sf"/>
</dbReference>
<sequence length="366" mass="41108">MTESSQTCSSNQNINERLVSLLDLHLHKEHGSLYWLQREEQLGINIKDVVRSTDDLPKLGLTNLADLATRSVWDFLPCAFWKKRQSCIVGESGGTTGRPTATVFTEVDFHAAFIAPFLSVVELTDFPIATEWLWVGPSGPHIIGKVVRELTKNLGTPDPWSVDFDPRWVKKTPPNSFAAKRYLAHVIEQVMLLLDRESPEVLFTTPPVLAALAEKLNVERRAMFKGIHYGGMAITAAEINHFKSLYPNAVHLSGYGNSMCGVALEIEDKQRTTIDYYSHGERLIYDVVHLNETDQTEWQSVETGEAGCVMFHRLDESTFLPNVLERDVAMLIEPALITVKPDWTLNGLRNPGPPVNQNNKLKIGLY</sequence>
<accession>A0A3B1DIZ9</accession>
<name>A0A3B1DIZ9_9ZZZZ</name>